<gene>
    <name evidence="2" type="ORF">SAMN06309945_1096</name>
</gene>
<proteinExistence type="predicted"/>
<name>A0A1T5J0X2_9MICO</name>
<reference evidence="2 3" key="1">
    <citation type="submission" date="2017-02" db="EMBL/GenBank/DDBJ databases">
        <authorList>
            <person name="Peterson S.W."/>
        </authorList>
    </citation>
    <scope>NUCLEOTIDE SEQUENCE [LARGE SCALE GENOMIC DNA]</scope>
    <source>
        <strain evidence="2 3">VKM Ac-2059</strain>
    </source>
</reference>
<evidence type="ECO:0000313" key="3">
    <source>
        <dbReference type="Proteomes" id="UP000190857"/>
    </source>
</evidence>
<feature type="region of interest" description="Disordered" evidence="1">
    <location>
        <begin position="1"/>
        <end position="45"/>
    </location>
</feature>
<dbReference type="EMBL" id="FUZP01000001">
    <property type="protein sequence ID" value="SKC44952.1"/>
    <property type="molecule type" value="Genomic_DNA"/>
</dbReference>
<dbReference type="STRING" id="123320.SAMN06309945_1096"/>
<evidence type="ECO:0000256" key="1">
    <source>
        <dbReference type="SAM" id="MobiDB-lite"/>
    </source>
</evidence>
<evidence type="ECO:0000313" key="2">
    <source>
        <dbReference type="EMBL" id="SKC44952.1"/>
    </source>
</evidence>
<feature type="compositionally biased region" description="Acidic residues" evidence="1">
    <location>
        <begin position="15"/>
        <end position="24"/>
    </location>
</feature>
<dbReference type="Proteomes" id="UP000190857">
    <property type="component" value="Unassembled WGS sequence"/>
</dbReference>
<organism evidence="2 3">
    <name type="scientific">Okibacterium fritillariae</name>
    <dbReference type="NCBI Taxonomy" id="123320"/>
    <lineage>
        <taxon>Bacteria</taxon>
        <taxon>Bacillati</taxon>
        <taxon>Actinomycetota</taxon>
        <taxon>Actinomycetes</taxon>
        <taxon>Micrococcales</taxon>
        <taxon>Microbacteriaceae</taxon>
        <taxon>Okibacterium</taxon>
    </lineage>
</organism>
<keyword evidence="3" id="KW-1185">Reference proteome</keyword>
<protein>
    <submittedName>
        <fullName evidence="2">Uncharacterized protein</fullName>
    </submittedName>
</protein>
<accession>A0A1T5J0X2</accession>
<dbReference type="RefSeq" id="WP_200811487.1">
    <property type="nucleotide sequence ID" value="NZ_FUZP01000001.1"/>
</dbReference>
<sequence>MTDAPEHHNPKDADHDLEDELELAPEEKSDWLPEAEPTDGPAPSA</sequence>
<feature type="compositionally biased region" description="Basic and acidic residues" evidence="1">
    <location>
        <begin position="1"/>
        <end position="14"/>
    </location>
</feature>
<dbReference type="AlphaFoldDB" id="A0A1T5J0X2"/>